<name>A0ABW3IVN8_9RHOB</name>
<accession>A0ABW3IVN8</accession>
<dbReference type="SUPFAM" id="SSF69047">
    <property type="entry name" value="Hypothetical protein YjbJ"/>
    <property type="match status" value="1"/>
</dbReference>
<dbReference type="PANTHER" id="PTHR34977">
    <property type="entry name" value="UPF0337 PROTEIN YJBJ"/>
    <property type="match status" value="1"/>
</dbReference>
<evidence type="ECO:0000259" key="2">
    <source>
        <dbReference type="Pfam" id="PF05532"/>
    </source>
</evidence>
<sequence length="65" mass="7643">MNWDQIQGNWKEMKGKAIETWGKLTEDELTEAQGDREQFEGLLQQKYGKSKEEAREAVDRWLADV</sequence>
<evidence type="ECO:0000313" key="3">
    <source>
        <dbReference type="EMBL" id="MFD0982242.1"/>
    </source>
</evidence>
<comment type="similarity">
    <text evidence="1">Belongs to the UPF0337 (CsbD) family.</text>
</comment>
<dbReference type="Gene3D" id="1.10.1470.10">
    <property type="entry name" value="YjbJ"/>
    <property type="match status" value="1"/>
</dbReference>
<dbReference type="InterPro" id="IPR008462">
    <property type="entry name" value="CsbD"/>
</dbReference>
<dbReference type="PANTHER" id="PTHR34977:SF1">
    <property type="entry name" value="UPF0337 PROTEIN YJBJ"/>
    <property type="match status" value="1"/>
</dbReference>
<evidence type="ECO:0000256" key="1">
    <source>
        <dbReference type="ARBA" id="ARBA00009129"/>
    </source>
</evidence>
<dbReference type="RefSeq" id="WP_386077903.1">
    <property type="nucleotide sequence ID" value="NZ_JBHTJT010000051.1"/>
</dbReference>
<dbReference type="InterPro" id="IPR050423">
    <property type="entry name" value="UPF0337_stress_rsp"/>
</dbReference>
<dbReference type="PIRSF" id="PIRSF039008">
    <property type="entry name" value="YjbJ"/>
    <property type="match status" value="1"/>
</dbReference>
<protein>
    <submittedName>
        <fullName evidence="3">CsbD family protein</fullName>
    </submittedName>
</protein>
<proteinExistence type="inferred from homology"/>
<dbReference type="InterPro" id="IPR026042">
    <property type="entry name" value="YjbJ"/>
</dbReference>
<organism evidence="3 4">
    <name type="scientific">Tropicimonas aquimaris</name>
    <dbReference type="NCBI Taxonomy" id="914152"/>
    <lineage>
        <taxon>Bacteria</taxon>
        <taxon>Pseudomonadati</taxon>
        <taxon>Pseudomonadota</taxon>
        <taxon>Alphaproteobacteria</taxon>
        <taxon>Rhodobacterales</taxon>
        <taxon>Roseobacteraceae</taxon>
        <taxon>Tropicimonas</taxon>
    </lineage>
</organism>
<dbReference type="InterPro" id="IPR036629">
    <property type="entry name" value="YjbJ_sf"/>
</dbReference>
<comment type="caution">
    <text evidence="3">The sequence shown here is derived from an EMBL/GenBank/DDBJ whole genome shotgun (WGS) entry which is preliminary data.</text>
</comment>
<gene>
    <name evidence="3" type="ORF">ACFQ2S_21620</name>
</gene>
<reference evidence="4" key="1">
    <citation type="journal article" date="2019" name="Int. J. Syst. Evol. Microbiol.">
        <title>The Global Catalogue of Microorganisms (GCM) 10K type strain sequencing project: providing services to taxonomists for standard genome sequencing and annotation.</title>
        <authorList>
            <consortium name="The Broad Institute Genomics Platform"/>
            <consortium name="The Broad Institute Genome Sequencing Center for Infectious Disease"/>
            <person name="Wu L."/>
            <person name="Ma J."/>
        </authorList>
    </citation>
    <scope>NUCLEOTIDE SEQUENCE [LARGE SCALE GENOMIC DNA]</scope>
    <source>
        <strain evidence="4">CCUG 60524</strain>
    </source>
</reference>
<dbReference type="Proteomes" id="UP001597108">
    <property type="component" value="Unassembled WGS sequence"/>
</dbReference>
<dbReference type="EMBL" id="JBHTJT010000051">
    <property type="protein sequence ID" value="MFD0982242.1"/>
    <property type="molecule type" value="Genomic_DNA"/>
</dbReference>
<dbReference type="Pfam" id="PF05532">
    <property type="entry name" value="CsbD"/>
    <property type="match status" value="1"/>
</dbReference>
<evidence type="ECO:0000313" key="4">
    <source>
        <dbReference type="Proteomes" id="UP001597108"/>
    </source>
</evidence>
<feature type="domain" description="CsbD-like" evidence="2">
    <location>
        <begin position="4"/>
        <end position="55"/>
    </location>
</feature>
<keyword evidence="4" id="KW-1185">Reference proteome</keyword>